<gene>
    <name evidence="2" type="ORF">BTA35_0206870</name>
</gene>
<proteinExistence type="inferred from homology"/>
<dbReference type="RefSeq" id="WP_078319072.1">
    <property type="nucleotide sequence ID" value="NZ_FXTS01000002.1"/>
</dbReference>
<evidence type="ECO:0000313" key="2">
    <source>
        <dbReference type="EMBL" id="OOV87725.1"/>
    </source>
</evidence>
<dbReference type="EMBL" id="MTSD02000002">
    <property type="protein sequence ID" value="OOV87725.1"/>
    <property type="molecule type" value="Genomic_DNA"/>
</dbReference>
<dbReference type="Pfam" id="PF06062">
    <property type="entry name" value="UPF0231"/>
    <property type="match status" value="1"/>
</dbReference>
<sequence length="137" mass="16029">MEFDFIRDRDGQCSLELNGEQTALERWFNAKERQSICALDDLLEVIADIKQGNKREYIGNDPEFQITLTPDECAIIANWLLFDESLEHEVREGGYDRTSLEEEDLQADEGDAKAECGLDDFAYLLEEWREFLRENQR</sequence>
<accession>A0A1T1HD14</accession>
<dbReference type="Proteomes" id="UP000190064">
    <property type="component" value="Unassembled WGS sequence"/>
</dbReference>
<comment type="similarity">
    <text evidence="1">Belongs to the UPF0231 family.</text>
</comment>
<dbReference type="InterPro" id="IPR008249">
    <property type="entry name" value="UPF0231"/>
</dbReference>
<comment type="caution">
    <text evidence="2">The sequence shown here is derived from an EMBL/GenBank/DDBJ whole genome shotgun (WGS) entry which is preliminary data.</text>
</comment>
<evidence type="ECO:0000256" key="1">
    <source>
        <dbReference type="ARBA" id="ARBA00005367"/>
    </source>
</evidence>
<keyword evidence="3" id="KW-1185">Reference proteome</keyword>
<evidence type="ECO:0000313" key="3">
    <source>
        <dbReference type="Proteomes" id="UP000190064"/>
    </source>
</evidence>
<name>A0A1T1HD14_OCELI</name>
<reference evidence="2" key="1">
    <citation type="submission" date="2017-02" db="EMBL/GenBank/DDBJ databases">
        <title>Draft Genome Sequence of the Salt Water Bacterium Oceanospirillum linum ATCC 11336.</title>
        <authorList>
            <person name="Trachtenberg A.M."/>
            <person name="Carney J.G."/>
            <person name="Linnane J.D."/>
            <person name="Rheaume B.A."/>
            <person name="Pitts N.L."/>
            <person name="Mykles D.L."/>
            <person name="Maclea K.S."/>
        </authorList>
    </citation>
    <scope>NUCLEOTIDE SEQUENCE [LARGE SCALE GENOMIC DNA]</scope>
    <source>
        <strain evidence="2">ATCC 11336</strain>
    </source>
</reference>
<dbReference type="STRING" id="966.BTA35_0206870"/>
<dbReference type="AlphaFoldDB" id="A0A1T1HD14"/>
<protein>
    <submittedName>
        <fullName evidence="2">Uncharacterized protein</fullName>
    </submittedName>
</protein>
<organism evidence="2 3">
    <name type="scientific">Oceanospirillum linum</name>
    <dbReference type="NCBI Taxonomy" id="966"/>
    <lineage>
        <taxon>Bacteria</taxon>
        <taxon>Pseudomonadati</taxon>
        <taxon>Pseudomonadota</taxon>
        <taxon>Gammaproteobacteria</taxon>
        <taxon>Oceanospirillales</taxon>
        <taxon>Oceanospirillaceae</taxon>
        <taxon>Oceanospirillum</taxon>
    </lineage>
</organism>